<proteinExistence type="predicted"/>
<evidence type="ECO:0000313" key="3">
    <source>
        <dbReference type="EMBL" id="KAF0292578.1"/>
    </source>
</evidence>
<evidence type="ECO:0000256" key="2">
    <source>
        <dbReference type="SAM" id="SignalP"/>
    </source>
</evidence>
<evidence type="ECO:0000313" key="4">
    <source>
        <dbReference type="Proteomes" id="UP000440578"/>
    </source>
</evidence>
<keyword evidence="1" id="KW-0472">Membrane</keyword>
<name>A0A6A4VR30_AMPAM</name>
<comment type="caution">
    <text evidence="3">The sequence shown here is derived from an EMBL/GenBank/DDBJ whole genome shotgun (WGS) entry which is preliminary data.</text>
</comment>
<evidence type="ECO:0000256" key="1">
    <source>
        <dbReference type="SAM" id="Phobius"/>
    </source>
</evidence>
<keyword evidence="2" id="KW-0732">Signal</keyword>
<keyword evidence="1" id="KW-1133">Transmembrane helix</keyword>
<protein>
    <submittedName>
        <fullName evidence="3">Uncharacterized protein</fullName>
    </submittedName>
</protein>
<keyword evidence="4" id="KW-1185">Reference proteome</keyword>
<feature type="chain" id="PRO_5025328243" evidence="2">
    <location>
        <begin position="22"/>
        <end position="164"/>
    </location>
</feature>
<reference evidence="3 4" key="1">
    <citation type="submission" date="2019-07" db="EMBL/GenBank/DDBJ databases">
        <title>Draft genome assembly of a fouling barnacle, Amphibalanus amphitrite (Darwin, 1854): The first reference genome for Thecostraca.</title>
        <authorList>
            <person name="Kim W."/>
        </authorList>
    </citation>
    <scope>NUCLEOTIDE SEQUENCE [LARGE SCALE GENOMIC DNA]</scope>
    <source>
        <strain evidence="3">SNU_AA5</strain>
        <tissue evidence="3">Soma without cirri and trophi</tissue>
    </source>
</reference>
<feature type="signal peptide" evidence="2">
    <location>
        <begin position="1"/>
        <end position="21"/>
    </location>
</feature>
<accession>A0A6A4VR30</accession>
<keyword evidence="1" id="KW-0812">Transmembrane</keyword>
<dbReference type="Proteomes" id="UP000440578">
    <property type="component" value="Unassembled WGS sequence"/>
</dbReference>
<organism evidence="3 4">
    <name type="scientific">Amphibalanus amphitrite</name>
    <name type="common">Striped barnacle</name>
    <name type="synonym">Balanus amphitrite</name>
    <dbReference type="NCBI Taxonomy" id="1232801"/>
    <lineage>
        <taxon>Eukaryota</taxon>
        <taxon>Metazoa</taxon>
        <taxon>Ecdysozoa</taxon>
        <taxon>Arthropoda</taxon>
        <taxon>Crustacea</taxon>
        <taxon>Multicrustacea</taxon>
        <taxon>Cirripedia</taxon>
        <taxon>Thoracica</taxon>
        <taxon>Thoracicalcarea</taxon>
        <taxon>Balanomorpha</taxon>
        <taxon>Balanoidea</taxon>
        <taxon>Balanidae</taxon>
        <taxon>Amphibalaninae</taxon>
        <taxon>Amphibalanus</taxon>
    </lineage>
</organism>
<feature type="transmembrane region" description="Helical" evidence="1">
    <location>
        <begin position="65"/>
        <end position="84"/>
    </location>
</feature>
<dbReference type="EMBL" id="VIIS01001804">
    <property type="protein sequence ID" value="KAF0292578.1"/>
    <property type="molecule type" value="Genomic_DNA"/>
</dbReference>
<sequence length="164" mass="17518">MLRALVVLVALVLAVVTVGWGDPSPGRRRTTTTTTAATTTTTQDTAAQFRAAVDAWSARQLRRLMFRRGVLVLVLLAAVAVTWASPQWRSHSRFQSSRPNYGRAAVNAATQAAGSRYGLGGSWSPKAGGVRVWQSRNGRAGLGLGISSDGRRNHGVGLGFKLKF</sequence>
<dbReference type="AlphaFoldDB" id="A0A6A4VR30"/>
<gene>
    <name evidence="3" type="ORF">FJT64_009470</name>
</gene>